<dbReference type="Pfam" id="PF00106">
    <property type="entry name" value="adh_short"/>
    <property type="match status" value="1"/>
</dbReference>
<keyword evidence="8" id="KW-0443">Lipid metabolism</keyword>
<dbReference type="PANTHER" id="PTHR43550:SF3">
    <property type="entry name" value="3-KETODIHYDROSPHINGOSINE REDUCTASE"/>
    <property type="match status" value="1"/>
</dbReference>
<keyword evidence="12" id="KW-0812">Transmembrane</keyword>
<reference evidence="13" key="1">
    <citation type="journal article" date="2020" name="Fungal Divers.">
        <title>Resolving the Mortierellaceae phylogeny through synthesis of multi-gene phylogenetics and phylogenomics.</title>
        <authorList>
            <person name="Vandepol N."/>
            <person name="Liber J."/>
            <person name="Desiro A."/>
            <person name="Na H."/>
            <person name="Kennedy M."/>
            <person name="Barry K."/>
            <person name="Grigoriev I.V."/>
            <person name="Miller A.N."/>
            <person name="O'Donnell K."/>
            <person name="Stajich J.E."/>
            <person name="Bonito G."/>
        </authorList>
    </citation>
    <scope>NUCLEOTIDE SEQUENCE</scope>
    <source>
        <strain evidence="13">BC1065</strain>
    </source>
</reference>
<evidence type="ECO:0000313" key="14">
    <source>
        <dbReference type="Proteomes" id="UP000807716"/>
    </source>
</evidence>
<dbReference type="CDD" id="cd08939">
    <property type="entry name" value="KDSR-like_SDR_c"/>
    <property type="match status" value="1"/>
</dbReference>
<evidence type="ECO:0000256" key="2">
    <source>
        <dbReference type="ARBA" id="ARBA00004760"/>
    </source>
</evidence>
<dbReference type="Proteomes" id="UP000807716">
    <property type="component" value="Unassembled WGS sequence"/>
</dbReference>
<dbReference type="GO" id="GO:0005789">
    <property type="term" value="C:endoplasmic reticulum membrane"/>
    <property type="evidence" value="ECO:0007669"/>
    <property type="project" value="TreeGrafter"/>
</dbReference>
<evidence type="ECO:0000256" key="10">
    <source>
        <dbReference type="ARBA" id="ARBA00044737"/>
    </source>
</evidence>
<feature type="transmembrane region" description="Helical" evidence="12">
    <location>
        <begin position="20"/>
        <end position="45"/>
    </location>
</feature>
<feature type="transmembrane region" description="Helical" evidence="12">
    <location>
        <begin position="193"/>
        <end position="211"/>
    </location>
</feature>
<evidence type="ECO:0000256" key="8">
    <source>
        <dbReference type="ARBA" id="ARBA00023098"/>
    </source>
</evidence>
<evidence type="ECO:0000256" key="12">
    <source>
        <dbReference type="SAM" id="Phobius"/>
    </source>
</evidence>
<comment type="pathway">
    <text evidence="3">Sphingolipid metabolism.</text>
</comment>
<dbReference type="InterPro" id="IPR036291">
    <property type="entry name" value="NAD(P)-bd_dom_sf"/>
</dbReference>
<keyword evidence="14" id="KW-1185">Reference proteome</keyword>
<comment type="function">
    <text evidence="10">Catalyzes the reduction of 3'-oxosphinganine (3-ketodihydrosphingosine/KDS) to sphinganine (dihydrosphingosine/DHS), the second step of de novo sphingolipid biosynthesis.</text>
</comment>
<dbReference type="OrthoDB" id="10267115at2759"/>
<comment type="pathway">
    <text evidence="2">Lipid metabolism; sphingolipid metabolism.</text>
</comment>
<name>A0A9P6U7R9_9FUNG</name>
<evidence type="ECO:0000256" key="6">
    <source>
        <dbReference type="ARBA" id="ARBA00022919"/>
    </source>
</evidence>
<evidence type="ECO:0000256" key="7">
    <source>
        <dbReference type="ARBA" id="ARBA00023002"/>
    </source>
</evidence>
<evidence type="ECO:0000256" key="11">
    <source>
        <dbReference type="ARBA" id="ARBA00048930"/>
    </source>
</evidence>
<keyword evidence="6" id="KW-0746">Sphingolipid metabolism</keyword>
<dbReference type="AlphaFoldDB" id="A0A9P6U7R9"/>
<dbReference type="EC" id="1.1.1.102" evidence="9"/>
<protein>
    <recommendedName>
        <fullName evidence="9">3-dehydrosphinganine reductase</fullName>
        <ecNumber evidence="9">1.1.1.102</ecNumber>
    </recommendedName>
</protein>
<evidence type="ECO:0000256" key="3">
    <source>
        <dbReference type="ARBA" id="ARBA00004991"/>
    </source>
</evidence>
<dbReference type="PANTHER" id="PTHR43550">
    <property type="entry name" value="3-KETODIHYDROSPHINGOSINE REDUCTASE"/>
    <property type="match status" value="1"/>
</dbReference>
<dbReference type="Gene3D" id="3.40.50.720">
    <property type="entry name" value="NAD(P)-binding Rossmann-like Domain"/>
    <property type="match status" value="1"/>
</dbReference>
<dbReference type="InterPro" id="IPR002347">
    <property type="entry name" value="SDR_fam"/>
</dbReference>
<evidence type="ECO:0000256" key="9">
    <source>
        <dbReference type="ARBA" id="ARBA00026112"/>
    </source>
</evidence>
<dbReference type="PRINTS" id="PR00081">
    <property type="entry name" value="GDHRDH"/>
</dbReference>
<keyword evidence="12" id="KW-1133">Transmembrane helix</keyword>
<comment type="caution">
    <text evidence="13">The sequence shown here is derived from an EMBL/GenBank/DDBJ whole genome shotgun (WGS) entry which is preliminary data.</text>
</comment>
<comment type="catalytic activity">
    <reaction evidence="11">
        <text>sphinganine + NADP(+) = 3-oxosphinganine + NADPH + H(+)</text>
        <dbReference type="Rhea" id="RHEA:22640"/>
        <dbReference type="ChEBI" id="CHEBI:15378"/>
        <dbReference type="ChEBI" id="CHEBI:57783"/>
        <dbReference type="ChEBI" id="CHEBI:57817"/>
        <dbReference type="ChEBI" id="CHEBI:58299"/>
        <dbReference type="ChEBI" id="CHEBI:58349"/>
        <dbReference type="EC" id="1.1.1.102"/>
    </reaction>
    <physiologicalReaction direction="right-to-left" evidence="11">
        <dbReference type="Rhea" id="RHEA:22642"/>
    </physiologicalReaction>
</comment>
<keyword evidence="12" id="KW-0472">Membrane</keyword>
<dbReference type="GO" id="GO:0006666">
    <property type="term" value="P:3-keto-sphinganine metabolic process"/>
    <property type="evidence" value="ECO:0007669"/>
    <property type="project" value="InterPro"/>
</dbReference>
<sequence>MTTSPADALWSLSGRAPLTVFESICFNLFLIVIAVHILIFAYDLFKSDRFVVKGKHVYLTGGSVGLGRGVAIELAKKGAHVTIVARKKAPLEETVELMKKNALNPETQKFAYVCADLTDKTQASRALDEACAPFDGQAPEVIMTCAGMALPKLFVDYEPEDFERNMQLNYFGTLYTIHDGVKRMVRDGVKGKVVLVSSTMGMVAFAGYGAYTPTKYALTGLAETLRNELLLYGISTHIYYPGTMFTPGYETENLTKPQITREIEGKEGLTPEVAAKGMLKGLSKGYYAVTTDFDTKFLRATKKGVTPYSNVILEFWLNAIGPFATAQVRWEFDTKVKNFAKKMAKETRTDTKKDD</sequence>
<evidence type="ECO:0000256" key="1">
    <source>
        <dbReference type="ARBA" id="ARBA00004240"/>
    </source>
</evidence>
<keyword evidence="5" id="KW-0521">NADP</keyword>
<keyword evidence="7" id="KW-0560">Oxidoreductase</keyword>
<evidence type="ECO:0000256" key="4">
    <source>
        <dbReference type="ARBA" id="ARBA00022824"/>
    </source>
</evidence>
<proteinExistence type="predicted"/>
<gene>
    <name evidence="13" type="primary">TSC10</name>
    <name evidence="13" type="ORF">DFQ27_001926</name>
</gene>
<dbReference type="SUPFAM" id="SSF51735">
    <property type="entry name" value="NAD(P)-binding Rossmann-fold domains"/>
    <property type="match status" value="1"/>
</dbReference>
<dbReference type="GO" id="GO:0030148">
    <property type="term" value="P:sphingolipid biosynthetic process"/>
    <property type="evidence" value="ECO:0007669"/>
    <property type="project" value="InterPro"/>
</dbReference>
<organism evidence="13 14">
    <name type="scientific">Actinomortierella ambigua</name>
    <dbReference type="NCBI Taxonomy" id="1343610"/>
    <lineage>
        <taxon>Eukaryota</taxon>
        <taxon>Fungi</taxon>
        <taxon>Fungi incertae sedis</taxon>
        <taxon>Mucoromycota</taxon>
        <taxon>Mortierellomycotina</taxon>
        <taxon>Mortierellomycetes</taxon>
        <taxon>Mortierellales</taxon>
        <taxon>Mortierellaceae</taxon>
        <taxon>Actinomortierella</taxon>
    </lineage>
</organism>
<keyword evidence="4" id="KW-0256">Endoplasmic reticulum</keyword>
<evidence type="ECO:0000256" key="5">
    <source>
        <dbReference type="ARBA" id="ARBA00022857"/>
    </source>
</evidence>
<dbReference type="InterPro" id="IPR045022">
    <property type="entry name" value="KDSR-like"/>
</dbReference>
<dbReference type="EMBL" id="JAAAJB010000169">
    <property type="protein sequence ID" value="KAG0263124.1"/>
    <property type="molecule type" value="Genomic_DNA"/>
</dbReference>
<accession>A0A9P6U7R9</accession>
<dbReference type="FunFam" id="3.40.50.720:FF:000468">
    <property type="entry name" value="Short-chain dehydrogenase, putative"/>
    <property type="match status" value="1"/>
</dbReference>
<evidence type="ECO:0000313" key="13">
    <source>
        <dbReference type="EMBL" id="KAG0263124.1"/>
    </source>
</evidence>
<comment type="subcellular location">
    <subcellularLocation>
        <location evidence="1">Endoplasmic reticulum</location>
    </subcellularLocation>
</comment>
<dbReference type="GO" id="GO:0047560">
    <property type="term" value="F:3-dehydrosphinganine reductase activity"/>
    <property type="evidence" value="ECO:0007669"/>
    <property type="project" value="UniProtKB-EC"/>
</dbReference>